<keyword evidence="2" id="KW-1185">Reference proteome</keyword>
<dbReference type="EMBL" id="CASHSV030000002">
    <property type="protein sequence ID" value="CAJ2636249.1"/>
    <property type="molecule type" value="Genomic_DNA"/>
</dbReference>
<accession>A0ACB0IWQ6</accession>
<organism evidence="1 2">
    <name type="scientific">Trifolium pratense</name>
    <name type="common">Red clover</name>
    <dbReference type="NCBI Taxonomy" id="57577"/>
    <lineage>
        <taxon>Eukaryota</taxon>
        <taxon>Viridiplantae</taxon>
        <taxon>Streptophyta</taxon>
        <taxon>Embryophyta</taxon>
        <taxon>Tracheophyta</taxon>
        <taxon>Spermatophyta</taxon>
        <taxon>Magnoliopsida</taxon>
        <taxon>eudicotyledons</taxon>
        <taxon>Gunneridae</taxon>
        <taxon>Pentapetalae</taxon>
        <taxon>rosids</taxon>
        <taxon>fabids</taxon>
        <taxon>Fabales</taxon>
        <taxon>Fabaceae</taxon>
        <taxon>Papilionoideae</taxon>
        <taxon>50 kb inversion clade</taxon>
        <taxon>NPAAA clade</taxon>
        <taxon>Hologalegina</taxon>
        <taxon>IRL clade</taxon>
        <taxon>Trifolieae</taxon>
        <taxon>Trifolium</taxon>
    </lineage>
</organism>
<proteinExistence type="predicted"/>
<evidence type="ECO:0000313" key="2">
    <source>
        <dbReference type="Proteomes" id="UP001177021"/>
    </source>
</evidence>
<protein>
    <submittedName>
        <fullName evidence="1">Uncharacterized protein</fullName>
    </submittedName>
</protein>
<name>A0ACB0IWQ6_TRIPR</name>
<sequence>MCQVQVSPLVLVHQHQGSLECNKTCILNSIFARNLTFTQHASIHTGLCIDTRTQNFTKPQFQQYASMHIVPESIHEPSFAKTQFSTCIGSWGTLHRFIYA</sequence>
<evidence type="ECO:0000313" key="1">
    <source>
        <dbReference type="EMBL" id="CAJ2636249.1"/>
    </source>
</evidence>
<reference evidence="1" key="1">
    <citation type="submission" date="2023-10" db="EMBL/GenBank/DDBJ databases">
        <authorList>
            <person name="Rodriguez Cubillos JULIANA M."/>
            <person name="De Vega J."/>
        </authorList>
    </citation>
    <scope>NUCLEOTIDE SEQUENCE</scope>
</reference>
<gene>
    <name evidence="1" type="ORF">MILVUS5_LOCUS6769</name>
</gene>
<dbReference type="Proteomes" id="UP001177021">
    <property type="component" value="Unassembled WGS sequence"/>
</dbReference>
<comment type="caution">
    <text evidence="1">The sequence shown here is derived from an EMBL/GenBank/DDBJ whole genome shotgun (WGS) entry which is preliminary data.</text>
</comment>